<reference evidence="1" key="1">
    <citation type="submission" date="2014-09" db="EMBL/GenBank/DDBJ databases">
        <authorList>
            <person name="Magalhaes I.L.F."/>
            <person name="Oliveira U."/>
            <person name="Santos F.R."/>
            <person name="Vidigal T.H.D.A."/>
            <person name="Brescovit A.D."/>
            <person name="Santos A.J."/>
        </authorList>
    </citation>
    <scope>NUCLEOTIDE SEQUENCE</scope>
    <source>
        <tissue evidence="1">Shoot tissue taken approximately 20 cm above the soil surface</tissue>
    </source>
</reference>
<proteinExistence type="predicted"/>
<reference evidence="1" key="2">
    <citation type="journal article" date="2015" name="Data Brief">
        <title>Shoot transcriptome of the giant reed, Arundo donax.</title>
        <authorList>
            <person name="Barrero R.A."/>
            <person name="Guerrero F.D."/>
            <person name="Moolhuijzen P."/>
            <person name="Goolsby J.A."/>
            <person name="Tidwell J."/>
            <person name="Bellgard S.E."/>
            <person name="Bellgard M.I."/>
        </authorList>
    </citation>
    <scope>NUCLEOTIDE SEQUENCE</scope>
    <source>
        <tissue evidence="1">Shoot tissue taken approximately 20 cm above the soil surface</tissue>
    </source>
</reference>
<dbReference type="EMBL" id="GBRH01281607">
    <property type="protein sequence ID" value="JAD16288.1"/>
    <property type="molecule type" value="Transcribed_RNA"/>
</dbReference>
<accession>A0A0A8XU53</accession>
<evidence type="ECO:0000313" key="1">
    <source>
        <dbReference type="EMBL" id="JAD16288.1"/>
    </source>
</evidence>
<sequence length="8" mass="933">MKLVLTQT</sequence>
<protein>
    <submittedName>
        <fullName evidence="1">Uncharacterized protein</fullName>
    </submittedName>
</protein>
<organism evidence="1">
    <name type="scientific">Arundo donax</name>
    <name type="common">Giant reed</name>
    <name type="synonym">Donax arundinaceus</name>
    <dbReference type="NCBI Taxonomy" id="35708"/>
    <lineage>
        <taxon>Eukaryota</taxon>
        <taxon>Viridiplantae</taxon>
        <taxon>Streptophyta</taxon>
        <taxon>Embryophyta</taxon>
        <taxon>Tracheophyta</taxon>
        <taxon>Spermatophyta</taxon>
        <taxon>Magnoliopsida</taxon>
        <taxon>Liliopsida</taxon>
        <taxon>Poales</taxon>
        <taxon>Poaceae</taxon>
        <taxon>PACMAD clade</taxon>
        <taxon>Arundinoideae</taxon>
        <taxon>Arundineae</taxon>
        <taxon>Arundo</taxon>
    </lineage>
</organism>
<name>A0A0A8XU53_ARUDO</name>